<dbReference type="SUPFAM" id="SSF52922">
    <property type="entry name" value="TK C-terminal domain-like"/>
    <property type="match status" value="1"/>
</dbReference>
<dbReference type="FunFam" id="3.40.50.970:FF:000129">
    <property type="entry name" value="Transketolase"/>
    <property type="match status" value="1"/>
</dbReference>
<evidence type="ECO:0000313" key="5">
    <source>
        <dbReference type="EMBL" id="MZP43030.1"/>
    </source>
</evidence>
<dbReference type="InterPro" id="IPR029061">
    <property type="entry name" value="THDP-binding"/>
</dbReference>
<dbReference type="InterPro" id="IPR009014">
    <property type="entry name" value="Transketo_C/PFOR_II"/>
</dbReference>
<reference evidence="5 6" key="1">
    <citation type="submission" date="2020-01" db="EMBL/GenBank/DDBJ databases">
        <title>Whole genome sequence of Heliobacterium gestii DSM 11169.</title>
        <authorList>
            <person name="Kyndt J.A."/>
            <person name="Meyer T.E."/>
        </authorList>
    </citation>
    <scope>NUCLEOTIDE SEQUENCE [LARGE SCALE GENOMIC DNA]</scope>
    <source>
        <strain evidence="5 6">DSM 11169</strain>
    </source>
</reference>
<dbReference type="EMBL" id="WXEX01000006">
    <property type="protein sequence ID" value="MZP43030.1"/>
    <property type="molecule type" value="Genomic_DNA"/>
</dbReference>
<protein>
    <submittedName>
        <fullName evidence="5">Transketolase</fullName>
    </submittedName>
</protein>
<dbReference type="Proteomes" id="UP000471031">
    <property type="component" value="Unassembled WGS sequence"/>
</dbReference>
<sequence>MRNAYLSTLYDLASENPAIMALVADNGAIVYDRFRADFPNQFINFGIAEANMVSAAAGLASCGKIPFCYTIIPFLTMRAYEQVRNDVCLQKQNVKLVGIGAGCVYSTLGPTHHAIEDLAIMRVLPNMTIFSPASPLESKKVTAAAAHIDGPVYLRLGTGREPEIYDQDYDFQVGKGIELTGGDDVTLFATGSIAYDALQVARELAQEGIGARVINLPTIKPIDAELIVQAAQATGAVLTVEEHNIIGGLGSAVSEVLMEAGAMVRFARLGIRDHFCKGYGAHGDVKKMNGVSRADIAEAARSLVRQK</sequence>
<comment type="caution">
    <text evidence="5">The sequence shown here is derived from an EMBL/GenBank/DDBJ whole genome shotgun (WGS) entry which is preliminary data.</text>
</comment>
<dbReference type="InterPro" id="IPR033248">
    <property type="entry name" value="Transketolase_C"/>
</dbReference>
<accession>A0A845LDM4</accession>
<dbReference type="Gene3D" id="3.40.50.920">
    <property type="match status" value="1"/>
</dbReference>
<feature type="domain" description="Transketolase-like pyrimidine-binding" evidence="4">
    <location>
        <begin position="1"/>
        <end position="163"/>
    </location>
</feature>
<dbReference type="PANTHER" id="PTHR43825:SF1">
    <property type="entry name" value="TRANSKETOLASE-LIKE PYRIMIDINE-BINDING DOMAIN-CONTAINING PROTEIN"/>
    <property type="match status" value="1"/>
</dbReference>
<evidence type="ECO:0000256" key="1">
    <source>
        <dbReference type="ARBA" id="ARBA00001964"/>
    </source>
</evidence>
<dbReference type="CDD" id="cd07033">
    <property type="entry name" value="TPP_PYR_DXS_TK_like"/>
    <property type="match status" value="1"/>
</dbReference>
<gene>
    <name evidence="5" type="ORF">GTO89_08275</name>
</gene>
<dbReference type="AlphaFoldDB" id="A0A845LDM4"/>
<dbReference type="Pfam" id="PF02780">
    <property type="entry name" value="Transketolase_C"/>
    <property type="match status" value="1"/>
</dbReference>
<dbReference type="PANTHER" id="PTHR43825">
    <property type="entry name" value="PYRUVATE DEHYDROGENASE E1 COMPONENT"/>
    <property type="match status" value="1"/>
</dbReference>
<evidence type="ECO:0000256" key="2">
    <source>
        <dbReference type="ARBA" id="ARBA00007131"/>
    </source>
</evidence>
<evidence type="ECO:0000256" key="3">
    <source>
        <dbReference type="ARBA" id="ARBA00023052"/>
    </source>
</evidence>
<keyword evidence="6" id="KW-1185">Reference proteome</keyword>
<dbReference type="InterPro" id="IPR051157">
    <property type="entry name" value="PDH/Transketolase"/>
</dbReference>
<keyword evidence="3" id="KW-0786">Thiamine pyrophosphate</keyword>
<dbReference type="SUPFAM" id="SSF52518">
    <property type="entry name" value="Thiamin diphosphate-binding fold (THDP-binding)"/>
    <property type="match status" value="1"/>
</dbReference>
<dbReference type="InterPro" id="IPR005475">
    <property type="entry name" value="Transketolase-like_Pyr-bd"/>
</dbReference>
<dbReference type="RefSeq" id="WP_161261606.1">
    <property type="nucleotide sequence ID" value="NZ_JAFBDC010000005.1"/>
</dbReference>
<dbReference type="Gene3D" id="3.40.50.970">
    <property type="match status" value="1"/>
</dbReference>
<dbReference type="OrthoDB" id="9803371at2"/>
<dbReference type="Pfam" id="PF02779">
    <property type="entry name" value="Transket_pyr"/>
    <property type="match status" value="1"/>
</dbReference>
<evidence type="ECO:0000313" key="6">
    <source>
        <dbReference type="Proteomes" id="UP000471031"/>
    </source>
</evidence>
<evidence type="ECO:0000259" key="4">
    <source>
        <dbReference type="SMART" id="SM00861"/>
    </source>
</evidence>
<organism evidence="5 6">
    <name type="scientific">Heliomicrobium gestii</name>
    <name type="common">Heliobacterium gestii</name>
    <dbReference type="NCBI Taxonomy" id="2699"/>
    <lineage>
        <taxon>Bacteria</taxon>
        <taxon>Bacillati</taxon>
        <taxon>Bacillota</taxon>
        <taxon>Clostridia</taxon>
        <taxon>Eubacteriales</taxon>
        <taxon>Heliobacteriaceae</taxon>
        <taxon>Heliomicrobium</taxon>
    </lineage>
</organism>
<name>A0A845LDM4_HELGE</name>
<comment type="cofactor">
    <cofactor evidence="1">
        <name>thiamine diphosphate</name>
        <dbReference type="ChEBI" id="CHEBI:58937"/>
    </cofactor>
</comment>
<comment type="similarity">
    <text evidence="2">Belongs to the transketolase family.</text>
</comment>
<dbReference type="SMART" id="SM00861">
    <property type="entry name" value="Transket_pyr"/>
    <property type="match status" value="1"/>
</dbReference>
<proteinExistence type="inferred from homology"/>